<dbReference type="Pfam" id="PF24621">
    <property type="entry name" value="DHQS_C"/>
    <property type="match status" value="1"/>
</dbReference>
<name>A0AAW5R3Y4_9HYPH</name>
<dbReference type="InterPro" id="IPR056179">
    <property type="entry name" value="DHQS_C"/>
</dbReference>
<keyword evidence="3" id="KW-0520">NAD</keyword>
<dbReference type="Proteomes" id="UP001320898">
    <property type="component" value="Unassembled WGS sequence"/>
</dbReference>
<accession>A0AAW5R3Y4</accession>
<gene>
    <name evidence="8" type="ORF">MUB46_19835</name>
</gene>
<evidence type="ECO:0000259" key="7">
    <source>
        <dbReference type="Pfam" id="PF24621"/>
    </source>
</evidence>
<dbReference type="AlphaFoldDB" id="A0AAW5R3Y4"/>
<dbReference type="InterPro" id="IPR050071">
    <property type="entry name" value="Dehydroquinate_synthase"/>
</dbReference>
<dbReference type="Gene3D" id="3.40.50.1970">
    <property type="match status" value="1"/>
</dbReference>
<dbReference type="RefSeq" id="WP_261617704.1">
    <property type="nucleotide sequence ID" value="NZ_JALIDZ010000010.1"/>
</dbReference>
<organism evidence="8 9">
    <name type="scientific">Microbaculum marinisediminis</name>
    <dbReference type="NCBI Taxonomy" id="2931392"/>
    <lineage>
        <taxon>Bacteria</taxon>
        <taxon>Pseudomonadati</taxon>
        <taxon>Pseudomonadota</taxon>
        <taxon>Alphaproteobacteria</taxon>
        <taxon>Hyphomicrobiales</taxon>
        <taxon>Tepidamorphaceae</taxon>
        <taxon>Microbaculum</taxon>
    </lineage>
</organism>
<comment type="caution">
    <text evidence="8">The sequence shown here is derived from an EMBL/GenBank/DDBJ whole genome shotgun (WGS) entry which is preliminary data.</text>
</comment>
<dbReference type="GO" id="GO:0003856">
    <property type="term" value="F:3-dehydroquinate synthase activity"/>
    <property type="evidence" value="ECO:0007669"/>
    <property type="project" value="UniProtKB-EC"/>
</dbReference>
<keyword evidence="2" id="KW-0028">Amino-acid biosynthesis</keyword>
<evidence type="ECO:0000256" key="4">
    <source>
        <dbReference type="ARBA" id="ARBA00023141"/>
    </source>
</evidence>
<dbReference type="GO" id="GO:0008652">
    <property type="term" value="P:amino acid biosynthetic process"/>
    <property type="evidence" value="ECO:0007669"/>
    <property type="project" value="UniProtKB-KW"/>
</dbReference>
<dbReference type="EMBL" id="JALIDZ010000010">
    <property type="protein sequence ID" value="MCT8974122.1"/>
    <property type="molecule type" value="Genomic_DNA"/>
</dbReference>
<dbReference type="InterPro" id="IPR030960">
    <property type="entry name" value="DHQS/DOIS_N"/>
</dbReference>
<evidence type="ECO:0000256" key="3">
    <source>
        <dbReference type="ARBA" id="ARBA00023027"/>
    </source>
</evidence>
<feature type="domain" description="3-dehydroquinate synthase N-terminal" evidence="6">
    <location>
        <begin position="96"/>
        <end position="207"/>
    </location>
</feature>
<dbReference type="GO" id="GO:0009073">
    <property type="term" value="P:aromatic amino acid family biosynthetic process"/>
    <property type="evidence" value="ECO:0007669"/>
    <property type="project" value="UniProtKB-KW"/>
</dbReference>
<evidence type="ECO:0000256" key="1">
    <source>
        <dbReference type="ARBA" id="ARBA00001911"/>
    </source>
</evidence>
<comment type="cofactor">
    <cofactor evidence="1">
        <name>NAD(+)</name>
        <dbReference type="ChEBI" id="CHEBI:57540"/>
    </cofactor>
</comment>
<keyword evidence="5 8" id="KW-0456">Lyase</keyword>
<evidence type="ECO:0000256" key="5">
    <source>
        <dbReference type="ARBA" id="ARBA00023239"/>
    </source>
</evidence>
<keyword evidence="9" id="KW-1185">Reference proteome</keyword>
<feature type="domain" description="3-dehydroquinate synthase C-terminal" evidence="7">
    <location>
        <begin position="210"/>
        <end position="340"/>
    </location>
</feature>
<dbReference type="SUPFAM" id="SSF56796">
    <property type="entry name" value="Dehydroquinate synthase-like"/>
    <property type="match status" value="1"/>
</dbReference>
<dbReference type="CDD" id="cd08198">
    <property type="entry name" value="DHQS-like"/>
    <property type="match status" value="1"/>
</dbReference>
<sequence>MGRDGSGLIVTPDTHTYEQNFSVTFRYPVVFTSGLFDPANPVLADTLSRQEPGKRHRCIVFLDDGLFAACPAISDDIVAYAAHHGDRIDLVAKPFPVPGGERIKVDLHFVEQIQQTLFDHHIDRHSYVLAIGGGAVLDAVGLVSTTTHRGVRHIRVPTTVLSQNDSGVGVKNGVNLNGVKNFVGTFAPPFAVLNDLDFVEGLPDREKIAGMAEAVKVALIRDGAFFEWLERHCDDLVVFERAAMSHMIRRCAELHMIQIAKGGDPFETGSARPLDFGHWAAHRLETMTRYHLRHGEAVAIGIALDTRYSVLAGMLTPGTEVRVACLLEQLGFRLWHPALDKRNAEDGHVVIDGLREFQEHLGGELTITLLEDVGVGVEVHEMDHALIAGAIDWLRDRAAG</sequence>
<dbReference type="Gene3D" id="1.20.1090.10">
    <property type="entry name" value="Dehydroquinate synthase-like - alpha domain"/>
    <property type="match status" value="1"/>
</dbReference>
<reference evidence="8 9" key="1">
    <citation type="submission" date="2022-04" db="EMBL/GenBank/DDBJ databases">
        <authorList>
            <person name="Ye Y.-Q."/>
            <person name="Du Z.-J."/>
        </authorList>
    </citation>
    <scope>NUCLEOTIDE SEQUENCE [LARGE SCALE GENOMIC DNA]</scope>
    <source>
        <strain evidence="8 9">A6E488</strain>
    </source>
</reference>
<dbReference type="Pfam" id="PF01761">
    <property type="entry name" value="DHQ_synthase"/>
    <property type="match status" value="1"/>
</dbReference>
<dbReference type="NCBIfam" id="NF004852">
    <property type="entry name" value="PRK06203.1"/>
    <property type="match status" value="1"/>
</dbReference>
<proteinExistence type="predicted"/>
<protein>
    <submittedName>
        <fullName evidence="8">3-dehydroquinate synthase</fullName>
        <ecNumber evidence="8">4.2.3.4</ecNumber>
    </submittedName>
</protein>
<dbReference type="PANTHER" id="PTHR43622:SF7">
    <property type="entry name" value="3-DEHYDROQUINATE SYNTHASE, CHLOROPLASTIC"/>
    <property type="match status" value="1"/>
</dbReference>
<evidence type="ECO:0000313" key="8">
    <source>
        <dbReference type="EMBL" id="MCT8974122.1"/>
    </source>
</evidence>
<keyword evidence="4" id="KW-0057">Aromatic amino acid biosynthesis</keyword>
<dbReference type="EC" id="4.2.3.4" evidence="8"/>
<evidence type="ECO:0000313" key="9">
    <source>
        <dbReference type="Proteomes" id="UP001320898"/>
    </source>
</evidence>
<dbReference type="PANTHER" id="PTHR43622">
    <property type="entry name" value="3-DEHYDROQUINATE SYNTHASE"/>
    <property type="match status" value="1"/>
</dbReference>
<evidence type="ECO:0000259" key="6">
    <source>
        <dbReference type="Pfam" id="PF01761"/>
    </source>
</evidence>
<evidence type="ECO:0000256" key="2">
    <source>
        <dbReference type="ARBA" id="ARBA00022605"/>
    </source>
</evidence>